<reference evidence="9 10" key="1">
    <citation type="journal article" date="2005" name="Nucleic Acids Res.">
        <title>Genomic blueprint of Hahella chejuensis, a marine microbe producing an algicidal agent.</title>
        <authorList>
            <person name="Jeong H."/>
            <person name="Yim J.H."/>
            <person name="Lee C."/>
            <person name="Choi S.-H."/>
            <person name="Park Y.K."/>
            <person name="Yoon S.H."/>
            <person name="Hur C.-G."/>
            <person name="Kang H.-Y."/>
            <person name="Kim D."/>
            <person name="Lee H.H."/>
            <person name="Park K.H."/>
            <person name="Park S.-H."/>
            <person name="Park H.-S."/>
            <person name="Lee H.K."/>
            <person name="Oh T.K."/>
            <person name="Kim J.F."/>
        </authorList>
    </citation>
    <scope>NUCLEOTIDE SEQUENCE [LARGE SCALE GENOMIC DNA]</scope>
    <source>
        <strain evidence="9 10">KCTC 2396</strain>
    </source>
</reference>
<evidence type="ECO:0000256" key="1">
    <source>
        <dbReference type="ARBA" id="ARBA00004141"/>
    </source>
</evidence>
<feature type="transmembrane region" description="Helical" evidence="7">
    <location>
        <begin position="236"/>
        <end position="261"/>
    </location>
</feature>
<dbReference type="GO" id="GO:0016020">
    <property type="term" value="C:membrane"/>
    <property type="evidence" value="ECO:0007669"/>
    <property type="project" value="UniProtKB-SubCell"/>
</dbReference>
<evidence type="ECO:0000256" key="3">
    <source>
        <dbReference type="ARBA" id="ARBA00022692"/>
    </source>
</evidence>
<evidence type="ECO:0000313" key="9">
    <source>
        <dbReference type="EMBL" id="ABC33421.1"/>
    </source>
</evidence>
<dbReference type="AlphaFoldDB" id="Q2S7F3"/>
<feature type="compositionally biased region" description="Low complexity" evidence="6">
    <location>
        <begin position="88"/>
        <end position="105"/>
    </location>
</feature>
<dbReference type="RefSeq" id="WP_011400471.1">
    <property type="nucleotide sequence ID" value="NC_007645.1"/>
</dbReference>
<feature type="domain" description="TM2" evidence="8">
    <location>
        <begin position="162"/>
        <end position="211"/>
    </location>
</feature>
<dbReference type="GO" id="GO:0007155">
    <property type="term" value="P:cell adhesion"/>
    <property type="evidence" value="ECO:0007669"/>
    <property type="project" value="InterPro"/>
</dbReference>
<dbReference type="Proteomes" id="UP000000238">
    <property type="component" value="Chromosome"/>
</dbReference>
<dbReference type="SUPFAM" id="SSF54523">
    <property type="entry name" value="Pili subunits"/>
    <property type="match status" value="1"/>
</dbReference>
<evidence type="ECO:0000259" key="8">
    <source>
        <dbReference type="Pfam" id="PF05154"/>
    </source>
</evidence>
<comment type="similarity">
    <text evidence="2">Belongs to the N-Me-Phe pilin family.</text>
</comment>
<proteinExistence type="inferred from homology"/>
<dbReference type="eggNOG" id="COG2314">
    <property type="taxonomic scope" value="Bacteria"/>
</dbReference>
<dbReference type="InterPro" id="IPR045584">
    <property type="entry name" value="Pilin-like"/>
</dbReference>
<organism evidence="9 10">
    <name type="scientific">Hahella chejuensis (strain KCTC 2396)</name>
    <dbReference type="NCBI Taxonomy" id="349521"/>
    <lineage>
        <taxon>Bacteria</taxon>
        <taxon>Pseudomonadati</taxon>
        <taxon>Pseudomonadota</taxon>
        <taxon>Gammaproteobacteria</taxon>
        <taxon>Oceanospirillales</taxon>
        <taxon>Hahellaceae</taxon>
        <taxon>Hahella</taxon>
    </lineage>
</organism>
<evidence type="ECO:0000256" key="6">
    <source>
        <dbReference type="SAM" id="MobiDB-lite"/>
    </source>
</evidence>
<evidence type="ECO:0000313" key="10">
    <source>
        <dbReference type="Proteomes" id="UP000000238"/>
    </source>
</evidence>
<dbReference type="InterPro" id="IPR001082">
    <property type="entry name" value="Pilin"/>
</dbReference>
<gene>
    <name evidence="9" type="primary">pilE</name>
    <name evidence="9" type="ordered locus">HCH_06797</name>
</gene>
<name>Q2S7F3_HAHCH</name>
<dbReference type="Pfam" id="PF00114">
    <property type="entry name" value="Pilin"/>
    <property type="match status" value="1"/>
</dbReference>
<dbReference type="GO" id="GO:0009289">
    <property type="term" value="C:pilus"/>
    <property type="evidence" value="ECO:0007669"/>
    <property type="project" value="InterPro"/>
</dbReference>
<dbReference type="Gene3D" id="3.30.700.10">
    <property type="entry name" value="Glycoprotein, Type 4 Pilin"/>
    <property type="match status" value="1"/>
</dbReference>
<comment type="subcellular location">
    <subcellularLocation>
        <location evidence="1">Membrane</location>
        <topology evidence="1">Multi-pass membrane protein</topology>
    </subcellularLocation>
</comment>
<dbReference type="HOGENOM" id="CLU_502285_0_0_6"/>
<evidence type="ECO:0000256" key="7">
    <source>
        <dbReference type="SAM" id="Phobius"/>
    </source>
</evidence>
<accession>Q2S7F3</accession>
<dbReference type="OrthoDB" id="9816361at2"/>
<evidence type="ECO:0000256" key="4">
    <source>
        <dbReference type="ARBA" id="ARBA00022989"/>
    </source>
</evidence>
<feature type="transmembrane region" description="Helical" evidence="7">
    <location>
        <begin position="191"/>
        <end position="215"/>
    </location>
</feature>
<sequence>MSELKFDVVLLGQCQQGMNPDDVINKLAALFRTDVDKVEKMMVKSRHVIKKGVDGATAKKYKTAIEQAGGVCELVKSAAAPVQKEPPMRAAPASKSAAPRPVAPKPAAAQAATNAAVNNAYRAPAAPVVRDQIVYCRQCGAHISATLTECPHCHAKQTPTSSKSKVTAGLLAFFLGGLGVHRFYLGQWWGIFYMLFWFTWIPSLVSLIEAIVFFASSEDRWQEKYGQVRGGGAAMVAAAVVGLFVMVAFIGILAAVAIPAYQDYVTRSQVQTSMPFVKENQDKVSAFIQRTGFYPNQNLDAGLPEELRDKVASIQLQQNARMVVTYDIKSLRENNTIDWIPAERNGQIEWTCMEGSMPDQYRPTICRGGSHTSSGDRRVSAASEALDKVLRSADGRLSLSVPGRWKKMDDLNEEASLGGGNLFDDAYALILEESRVDFEDGYTLTDYSDLIVSLMQESLENPRTLGEWRPVEINGLPARQVALTGATGGVKVTYLITTVMGDAHFYQVLGWTLASRYDSKSEVLQAVAASFKERKNSGPVAN</sequence>
<keyword evidence="4 7" id="KW-1133">Transmembrane helix</keyword>
<dbReference type="Pfam" id="PF05154">
    <property type="entry name" value="TM2"/>
    <property type="match status" value="1"/>
</dbReference>
<evidence type="ECO:0000256" key="2">
    <source>
        <dbReference type="ARBA" id="ARBA00005233"/>
    </source>
</evidence>
<dbReference type="KEGG" id="hch:HCH_06797"/>
<evidence type="ECO:0000256" key="5">
    <source>
        <dbReference type="ARBA" id="ARBA00023136"/>
    </source>
</evidence>
<keyword evidence="5 7" id="KW-0472">Membrane</keyword>
<dbReference type="EMBL" id="CP000155">
    <property type="protein sequence ID" value="ABC33421.1"/>
    <property type="molecule type" value="Genomic_DNA"/>
</dbReference>
<dbReference type="Gene3D" id="3.40.1000.10">
    <property type="entry name" value="Mog1/PsbP, alpha/beta/alpha sandwich"/>
    <property type="match status" value="1"/>
</dbReference>
<dbReference type="InterPro" id="IPR007829">
    <property type="entry name" value="TM2"/>
</dbReference>
<feature type="transmembrane region" description="Helical" evidence="7">
    <location>
        <begin position="166"/>
        <end position="185"/>
    </location>
</feature>
<protein>
    <submittedName>
        <fullName evidence="9">Tfp pilus assembly protein, major pilin PilA</fullName>
    </submittedName>
</protein>
<dbReference type="STRING" id="349521.HCH_06797"/>
<keyword evidence="3 7" id="KW-0812">Transmembrane</keyword>
<dbReference type="eggNOG" id="COG4969">
    <property type="taxonomic scope" value="Bacteria"/>
</dbReference>
<keyword evidence="10" id="KW-1185">Reference proteome</keyword>
<feature type="region of interest" description="Disordered" evidence="6">
    <location>
        <begin position="83"/>
        <end position="105"/>
    </location>
</feature>